<feature type="transmembrane region" description="Helical" evidence="1">
    <location>
        <begin position="117"/>
        <end position="134"/>
    </location>
</feature>
<feature type="transmembrane region" description="Helical" evidence="1">
    <location>
        <begin position="176"/>
        <end position="206"/>
    </location>
</feature>
<feature type="transmembrane region" description="Helical" evidence="1">
    <location>
        <begin position="565"/>
        <end position="583"/>
    </location>
</feature>
<dbReference type="InterPro" id="IPR021280">
    <property type="entry name" value="TMEM260-like"/>
</dbReference>
<accession>A0ABS3G0W1</accession>
<feature type="transmembrane region" description="Helical" evidence="1">
    <location>
        <begin position="218"/>
        <end position="237"/>
    </location>
</feature>
<dbReference type="RefSeq" id="WP_207031097.1">
    <property type="nucleotide sequence ID" value="NZ_CP159476.1"/>
</dbReference>
<dbReference type="InterPro" id="IPR052724">
    <property type="entry name" value="GT117_domain-containing"/>
</dbReference>
<evidence type="ECO:0000256" key="1">
    <source>
        <dbReference type="SAM" id="Phobius"/>
    </source>
</evidence>
<keyword evidence="1" id="KW-0812">Transmembrane</keyword>
<dbReference type="EMBL" id="JAFLNL010000001">
    <property type="protein sequence ID" value="MBO0352742.1"/>
    <property type="molecule type" value="Genomic_DNA"/>
</dbReference>
<dbReference type="PANTHER" id="PTHR16214">
    <property type="entry name" value="TRANSMEMBRANE PROTEIN 260"/>
    <property type="match status" value="1"/>
</dbReference>
<sequence length="1076" mass="124360">MAINYNKWNVLMGWGVFLLSLLVYSLTVEPTVSFWDSGEYIASSAKLQIAHPPGAPLFQMIGAFFAQFALEADQVAKMVNYMSVLSSAFTILFLFWTITNLTKKLVAKDGVFTDNKAFMVITSGLVGSLTYTFSDSFWFNAVETEVYAMASLIMASLIYLGIRWTDDLDEPRGNRWLLLITFIIGLTFGVQFMGFLAIPAIVLMYFFKKHRSISPKKFIVANIVAIGILLLIFKFSLTYVLKLFGWSEVFFVNNFGLPFNSGTILMGLFLVTLFWIGLRYTKKKGFVNANTSILALAFLFMGFSTWLMMPIRANAHVVINENDPSDARALLAYYNREQYPSAESPFYGAYYSNRFGDFGEPMDDKPKYEKDEALGRYVVVNKYEDANQKPDKRHVGLLPRLWSDQHAENYIAYFGPLDFEVKPKFKGNKEIAQTIAQIKTGFQNGDLDASDYVRALETLDEYITVHPPTLWQNLEYMLSYQFGYMYFRYLMWNFTGRQNDLQGRYDGNGEWLSGIQLLDEARLGNQKYLPQDDLKNKARNTYYFLPLILGLLGLVFQLSKNPRQFWVFFVFFLFTGLAIQFYTNPTIFQPRERDYSLVGSFYVFSLWVGMGVYGLYEMVKSMGRYRIVSRGLAVICLACAPVLMAFQNWDDHDRSNKFTARAAAKAYLDSVQENAGGILFTIGDIDTFPLWYAQDIENYRTDVRVVVSGYLSTDWYIDQMKRKAYESDAVPSQMTHDKYHYGARDVVYYRPIQGLKDKRWEIKDFMNWIASDHPRTKIGYLFESNGADVSQYSDYAKELVYYPTNKIRIPVNKENVLSSGLVKAEDADLIVDYIDIDLPETGLTKNRIMMLDILANNDWQRPIYFSGGSYDDAEYIWMKDYLQLEGLAYKLIPIKTPNNNSIELGRIDTELMYQKVMHWEWGNSGSPEIYHDPETRKHFGVIVRSTVGRLTEQLIQEGKIDKARNIVELIMEKVPVEYYGHYVFVEPYLDGYYKIGETTKARELFGFLKSKYQEKLKYIGSLTLDRQYDNVERLLRSIEGYKRVLGIVESNQDNGILEKEVEEFNETLSKFELLEE</sequence>
<protein>
    <submittedName>
        <fullName evidence="2">DUF2723 domain-containing protein</fullName>
    </submittedName>
</protein>
<keyword evidence="1" id="KW-1133">Transmembrane helix</keyword>
<feature type="transmembrane region" description="Helical" evidence="1">
    <location>
        <begin position="257"/>
        <end position="278"/>
    </location>
</feature>
<feature type="transmembrane region" description="Helical" evidence="1">
    <location>
        <begin position="78"/>
        <end position="97"/>
    </location>
</feature>
<reference evidence="2 3" key="1">
    <citation type="submission" date="2021-03" db="EMBL/GenBank/DDBJ databases">
        <title>Muricauda lutimaris sp. nov. and Muricauda ruestringensis sp. nov, two marine members of the Flavobacteriaceae isolated from deep sea sediments of Western Pacific.</title>
        <authorList>
            <person name="Zhao S."/>
            <person name="Liu R."/>
        </authorList>
    </citation>
    <scope>NUCLEOTIDE SEQUENCE [LARGE SCALE GENOMIC DNA]</scope>
    <source>
        <strain evidence="2 3">BC31-1-A7</strain>
    </source>
</reference>
<feature type="transmembrane region" description="Helical" evidence="1">
    <location>
        <begin position="290"/>
        <end position="309"/>
    </location>
</feature>
<feature type="transmembrane region" description="Helical" evidence="1">
    <location>
        <begin position="595"/>
        <end position="615"/>
    </location>
</feature>
<feature type="transmembrane region" description="Helical" evidence="1">
    <location>
        <begin position="146"/>
        <end position="164"/>
    </location>
</feature>
<feature type="transmembrane region" description="Helical" evidence="1">
    <location>
        <begin position="49"/>
        <end position="66"/>
    </location>
</feature>
<evidence type="ECO:0000313" key="2">
    <source>
        <dbReference type="EMBL" id="MBO0352742.1"/>
    </source>
</evidence>
<name>A0ABS3G0W1_9FLAO</name>
<keyword evidence="1" id="KW-0472">Membrane</keyword>
<comment type="caution">
    <text evidence="2">The sequence shown here is derived from an EMBL/GenBank/DDBJ whole genome shotgun (WGS) entry which is preliminary data.</text>
</comment>
<feature type="transmembrane region" description="Helical" evidence="1">
    <location>
        <begin position="627"/>
        <end position="646"/>
    </location>
</feature>
<dbReference type="Proteomes" id="UP000664044">
    <property type="component" value="Unassembled WGS sequence"/>
</dbReference>
<evidence type="ECO:0000313" key="3">
    <source>
        <dbReference type="Proteomes" id="UP000664044"/>
    </source>
</evidence>
<feature type="transmembrane region" description="Helical" evidence="1">
    <location>
        <begin position="541"/>
        <end position="558"/>
    </location>
</feature>
<keyword evidence="3" id="KW-1185">Reference proteome</keyword>
<proteinExistence type="predicted"/>
<dbReference type="PANTHER" id="PTHR16214:SF3">
    <property type="entry name" value="TRANSMEMBRANE PROTEIN 260"/>
    <property type="match status" value="1"/>
</dbReference>
<dbReference type="Pfam" id="PF11028">
    <property type="entry name" value="TMEM260-like"/>
    <property type="match status" value="1"/>
</dbReference>
<organism evidence="2 3">
    <name type="scientific">Flagellimonas aurea</name>
    <dbReference type="NCBI Taxonomy" id="2915619"/>
    <lineage>
        <taxon>Bacteria</taxon>
        <taxon>Pseudomonadati</taxon>
        <taxon>Bacteroidota</taxon>
        <taxon>Flavobacteriia</taxon>
        <taxon>Flavobacteriales</taxon>
        <taxon>Flavobacteriaceae</taxon>
        <taxon>Flagellimonas</taxon>
    </lineage>
</organism>
<gene>
    <name evidence="2" type="ORF">J0656_01840</name>
</gene>